<accession>A0A674P1U7</accession>
<dbReference type="InterPro" id="IPR036892">
    <property type="entry name" value="L27_dom_sf"/>
</dbReference>
<name>A0A674P1U7_TAKRU</name>
<sequence>MPLKREDTERALQVMEACQAGAAEGVKGHAEKLLNIFQSDLFQALLGNFF</sequence>
<keyword evidence="3" id="KW-1185">Reference proteome</keyword>
<evidence type="ECO:0000313" key="3">
    <source>
        <dbReference type="Proteomes" id="UP000005226"/>
    </source>
</evidence>
<dbReference type="AlphaFoldDB" id="A0A674P1U7"/>
<dbReference type="GeneTree" id="ENSGT00900000142261"/>
<dbReference type="SUPFAM" id="SSF101288">
    <property type="entry name" value="L27 domain"/>
    <property type="match status" value="1"/>
</dbReference>
<dbReference type="Ensembl" id="ENSTRUT00000090843.1">
    <property type="protein sequence ID" value="ENSTRUP00000079804.1"/>
    <property type="gene ID" value="ENSTRUG00000031916.1"/>
</dbReference>
<reference evidence="2" key="3">
    <citation type="submission" date="2025-09" db="UniProtKB">
        <authorList>
            <consortium name="Ensembl"/>
        </authorList>
    </citation>
    <scope>IDENTIFICATION</scope>
</reference>
<proteinExistence type="predicted"/>
<organism evidence="2 3">
    <name type="scientific">Takifugu rubripes</name>
    <name type="common">Japanese pufferfish</name>
    <name type="synonym">Fugu rubripes</name>
    <dbReference type="NCBI Taxonomy" id="31033"/>
    <lineage>
        <taxon>Eukaryota</taxon>
        <taxon>Metazoa</taxon>
        <taxon>Chordata</taxon>
        <taxon>Craniata</taxon>
        <taxon>Vertebrata</taxon>
        <taxon>Euteleostomi</taxon>
        <taxon>Actinopterygii</taxon>
        <taxon>Neopterygii</taxon>
        <taxon>Teleostei</taxon>
        <taxon>Neoteleostei</taxon>
        <taxon>Acanthomorphata</taxon>
        <taxon>Eupercaria</taxon>
        <taxon>Tetraodontiformes</taxon>
        <taxon>Tetradontoidea</taxon>
        <taxon>Tetraodontidae</taxon>
        <taxon>Takifugu</taxon>
    </lineage>
</organism>
<dbReference type="InterPro" id="IPR015143">
    <property type="entry name" value="L27_1"/>
</dbReference>
<protein>
    <submittedName>
        <fullName evidence="2">Discs, large homolog 4b (Drosophila)</fullName>
    </submittedName>
</protein>
<feature type="domain" description="L27-1" evidence="1">
    <location>
        <begin position="6"/>
        <end position="46"/>
    </location>
</feature>
<reference evidence="2 3" key="1">
    <citation type="journal article" date="2011" name="Genome Biol. Evol.">
        <title>Integration of the genetic map and genome assembly of fugu facilitates insights into distinct features of genome evolution in teleosts and mammals.</title>
        <authorList>
            <person name="Kai W."/>
            <person name="Kikuchi K."/>
            <person name="Tohari S."/>
            <person name="Chew A.K."/>
            <person name="Tay A."/>
            <person name="Fujiwara A."/>
            <person name="Hosoya S."/>
            <person name="Suetake H."/>
            <person name="Naruse K."/>
            <person name="Brenner S."/>
            <person name="Suzuki Y."/>
            <person name="Venkatesh B."/>
        </authorList>
    </citation>
    <scope>NUCLEOTIDE SEQUENCE [LARGE SCALE GENOMIC DNA]</scope>
</reference>
<dbReference type="InParanoid" id="A0A674P1U7"/>
<evidence type="ECO:0000259" key="1">
    <source>
        <dbReference type="Pfam" id="PF09058"/>
    </source>
</evidence>
<evidence type="ECO:0000313" key="2">
    <source>
        <dbReference type="Ensembl" id="ENSTRUP00000079804.1"/>
    </source>
</evidence>
<reference evidence="2" key="2">
    <citation type="submission" date="2025-08" db="UniProtKB">
        <authorList>
            <consortium name="Ensembl"/>
        </authorList>
    </citation>
    <scope>IDENTIFICATION</scope>
</reference>
<dbReference type="Gene3D" id="1.10.287.470">
    <property type="entry name" value="Helix hairpin bin"/>
    <property type="match status" value="1"/>
</dbReference>
<dbReference type="Proteomes" id="UP000005226">
    <property type="component" value="Chromosome 8"/>
</dbReference>
<dbReference type="Pfam" id="PF09058">
    <property type="entry name" value="L27_1"/>
    <property type="match status" value="1"/>
</dbReference>